<proteinExistence type="predicted"/>
<dbReference type="GO" id="GO:0004849">
    <property type="term" value="F:uridine kinase activity"/>
    <property type="evidence" value="ECO:0007669"/>
    <property type="project" value="UniProtKB-EC"/>
</dbReference>
<dbReference type="Gene3D" id="3.40.50.300">
    <property type="entry name" value="P-loop containing nucleotide triphosphate hydrolases"/>
    <property type="match status" value="1"/>
</dbReference>
<dbReference type="Proteomes" id="UP001239167">
    <property type="component" value="Unassembled WGS sequence"/>
</dbReference>
<dbReference type="Gene3D" id="3.30.980.10">
    <property type="entry name" value="Threonyl-trna Synthetase, Chain A, domain 2"/>
    <property type="match status" value="1"/>
</dbReference>
<dbReference type="InterPro" id="IPR006083">
    <property type="entry name" value="PRK/URK"/>
</dbReference>
<protein>
    <submittedName>
        <fullName evidence="2">Uridine kinase</fullName>
        <ecNumber evidence="2">2.7.1.48</ecNumber>
    </submittedName>
</protein>
<evidence type="ECO:0000313" key="2">
    <source>
        <dbReference type="EMBL" id="MDQ0204892.1"/>
    </source>
</evidence>
<keyword evidence="2" id="KW-0808">Transferase</keyword>
<accession>A0ABT9YAN2</accession>
<gene>
    <name evidence="2" type="ORF">J2S01_002626</name>
</gene>
<dbReference type="EC" id="2.7.1.48" evidence="2"/>
<dbReference type="EMBL" id="JAUSUE010000023">
    <property type="protein sequence ID" value="MDQ0204892.1"/>
    <property type="molecule type" value="Genomic_DNA"/>
</dbReference>
<keyword evidence="2" id="KW-0418">Kinase</keyword>
<reference evidence="2 3" key="1">
    <citation type="submission" date="2023-07" db="EMBL/GenBank/DDBJ databases">
        <title>Genomic Encyclopedia of Type Strains, Phase IV (KMG-IV): sequencing the most valuable type-strain genomes for metagenomic binning, comparative biology and taxonomic classification.</title>
        <authorList>
            <person name="Goeker M."/>
        </authorList>
    </citation>
    <scope>NUCLEOTIDE SEQUENCE [LARGE SCALE GENOMIC DNA]</scope>
    <source>
        <strain evidence="2 3">DSM 16980</strain>
    </source>
</reference>
<comment type="caution">
    <text evidence="2">The sequence shown here is derived from an EMBL/GenBank/DDBJ whole genome shotgun (WGS) entry which is preliminary data.</text>
</comment>
<organism evidence="2 3">
    <name type="scientific">Pectinatus haikarae</name>
    <dbReference type="NCBI Taxonomy" id="349096"/>
    <lineage>
        <taxon>Bacteria</taxon>
        <taxon>Bacillati</taxon>
        <taxon>Bacillota</taxon>
        <taxon>Negativicutes</taxon>
        <taxon>Selenomonadales</taxon>
        <taxon>Selenomonadaceae</taxon>
        <taxon>Pectinatus</taxon>
    </lineage>
</organism>
<dbReference type="RefSeq" id="WP_307225212.1">
    <property type="nucleotide sequence ID" value="NZ_CP116940.1"/>
</dbReference>
<sequence length="540" mass="61843">MSAKHINSRIRRIIDSINNNYILPITAVKINNTLKDLQSDIKDYRTLELVDMNCTEGIAIYRRSVLFLLMAALKKIEPNAEVTVEHSMNNGIYCRILPVSLVTDQNIEKLSAKMQEMIDQNLPIVKKSLRKKEAIRFFKNNKQDAKAALIKSLKQDFVSIYCCDDYYDYLYGPMLPETSELKLFAIDCYLSGIVVRTPELSSPCELPPKQNQEKLSALLAEAGNWAGILHCDYVNELNSYIKNQHAGELIRISEALQEKKIAYIADIIAKSTKKRRVIFIAGPSSSGKTTFAQRLRIQLLVNGMRPVSLSMDDYFHDREHTPFTEKGEYDFESFGAIDSDLLNEQILALLAGKGIDVPKYNFITGKKEWPGRRFSLLTDQPIIIEGIHGLNPNLTKSLPEDKIYKIYISALTQLGIDSHNNIPTTVARLIRRIVRDYQFRGSSALKTIKQWPEVRAGEEKNIFPYQENADIMFNSALIYELAVLKKYAYPLLEKISDEVPEYSMSRELLNFLSFFRDIRTEDDIPNNSILREFIGRSCFF</sequence>
<dbReference type="PRINTS" id="PR00988">
    <property type="entry name" value="URIDINKINASE"/>
</dbReference>
<dbReference type="SUPFAM" id="SSF52540">
    <property type="entry name" value="P-loop containing nucleoside triphosphate hydrolases"/>
    <property type="match status" value="1"/>
</dbReference>
<dbReference type="InterPro" id="IPR018163">
    <property type="entry name" value="Thr/Ala-tRNA-synth_IIc_edit"/>
</dbReference>
<name>A0ABT9YAN2_9FIRM</name>
<dbReference type="PANTHER" id="PTHR10285">
    <property type="entry name" value="URIDINE KINASE"/>
    <property type="match status" value="1"/>
</dbReference>
<evidence type="ECO:0000259" key="1">
    <source>
        <dbReference type="Pfam" id="PF00485"/>
    </source>
</evidence>
<feature type="domain" description="Phosphoribulokinase/uridine kinase" evidence="1">
    <location>
        <begin position="277"/>
        <end position="475"/>
    </location>
</feature>
<dbReference type="CDD" id="cd02028">
    <property type="entry name" value="UMPK_like"/>
    <property type="match status" value="1"/>
</dbReference>
<dbReference type="InterPro" id="IPR027417">
    <property type="entry name" value="P-loop_NTPase"/>
</dbReference>
<keyword evidence="3" id="KW-1185">Reference proteome</keyword>
<dbReference type="Pfam" id="PF00485">
    <property type="entry name" value="PRK"/>
    <property type="match status" value="1"/>
</dbReference>
<dbReference type="SUPFAM" id="SSF55186">
    <property type="entry name" value="ThrRS/AlaRS common domain"/>
    <property type="match status" value="1"/>
</dbReference>
<evidence type="ECO:0000313" key="3">
    <source>
        <dbReference type="Proteomes" id="UP001239167"/>
    </source>
</evidence>